<name>A0A0B0HBT1_SOVGS</name>
<sequence length="52" mass="5619">MNSGLISIPEQFRLTARAHADRDLVVTQQQNHSFSEIDAASDRIAAALPGKA</sequence>
<keyword evidence="2" id="KW-1185">Reference proteome</keyword>
<gene>
    <name evidence="1" type="ORF">JV46_11780</name>
</gene>
<accession>A0A0B0HBT1</accession>
<organism evidence="1 2">
    <name type="scientific">Solemya velum gill symbiont</name>
    <dbReference type="NCBI Taxonomy" id="2340"/>
    <lineage>
        <taxon>Bacteria</taxon>
        <taxon>Pseudomonadati</taxon>
        <taxon>Pseudomonadota</taxon>
        <taxon>Gammaproteobacteria</taxon>
        <taxon>sulfur-oxidizing symbionts</taxon>
    </lineage>
</organism>
<evidence type="ECO:0000313" key="1">
    <source>
        <dbReference type="EMBL" id="KHF26515.1"/>
    </source>
</evidence>
<dbReference type="AlphaFoldDB" id="A0A0B0HBT1"/>
<dbReference type="EMBL" id="JRAA01000001">
    <property type="protein sequence ID" value="KHF26515.1"/>
    <property type="molecule type" value="Genomic_DNA"/>
</dbReference>
<proteinExistence type="predicted"/>
<dbReference type="Gene3D" id="3.40.50.980">
    <property type="match status" value="1"/>
</dbReference>
<dbReference type="RefSeq" id="WP_155276138.1">
    <property type="nucleotide sequence ID" value="NZ_JRAA01000001.1"/>
</dbReference>
<evidence type="ECO:0000313" key="2">
    <source>
        <dbReference type="Proteomes" id="UP000030856"/>
    </source>
</evidence>
<protein>
    <submittedName>
        <fullName evidence="1">Uncharacterized protein</fullName>
    </submittedName>
</protein>
<dbReference type="STRING" id="2340.JV46_11780"/>
<comment type="caution">
    <text evidence="1">The sequence shown here is derived from an EMBL/GenBank/DDBJ whole genome shotgun (WGS) entry which is preliminary data.</text>
</comment>
<reference evidence="1 2" key="1">
    <citation type="journal article" date="2014" name="BMC Genomics">
        <title>The genome of the intracellular bacterium of the coastal bivalve, Solemya velum: a blueprint for thriving in and out of symbiosis.</title>
        <authorList>
            <person name="Dmytrenko O."/>
            <person name="Russell S.L."/>
            <person name="Loo W.T."/>
            <person name="Fontanez K.M."/>
            <person name="Liao L."/>
            <person name="Roeselers G."/>
            <person name="Sharma R."/>
            <person name="Stewart F.J."/>
            <person name="Newton I.L."/>
            <person name="Woyke T."/>
            <person name="Wu D."/>
            <person name="Lang J.M."/>
            <person name="Eisen J.A."/>
            <person name="Cavanaugh C.M."/>
        </authorList>
    </citation>
    <scope>NUCLEOTIDE SEQUENCE [LARGE SCALE GENOMIC DNA]</scope>
    <source>
        <strain evidence="1 2">WH</strain>
    </source>
</reference>
<dbReference type="Proteomes" id="UP000030856">
    <property type="component" value="Unassembled WGS sequence"/>
</dbReference>